<dbReference type="PANTHER" id="PTHR43467:SF2">
    <property type="entry name" value="COBALT-PRECORRIN-2 C(20)-METHYLTRANSFERASE"/>
    <property type="match status" value="1"/>
</dbReference>
<name>I7K8S8_9CLOT</name>
<dbReference type="InterPro" id="IPR014776">
    <property type="entry name" value="4pyrrole_Mease_sub2"/>
</dbReference>
<reference evidence="9 10" key="1">
    <citation type="journal article" date="2011" name="J. Bacteriol.">
        <title>Draft genome sequence of Caloramator australicus strain RC3T, a thermoanaerobe from the Great Artesian Basin of Australia.</title>
        <authorList>
            <person name="Ogg C.D."/>
            <person name="Patel B.K.C."/>
        </authorList>
    </citation>
    <scope>NUCLEOTIDE SEQUENCE [LARGE SCALE GENOMIC DNA]</scope>
    <source>
        <strain evidence="9 10">RC3</strain>
    </source>
</reference>
<evidence type="ECO:0000313" key="10">
    <source>
        <dbReference type="Proteomes" id="UP000007652"/>
    </source>
</evidence>
<dbReference type="EMBL" id="CAKP01000096">
    <property type="protein sequence ID" value="CCJ33940.1"/>
    <property type="molecule type" value="Genomic_DNA"/>
</dbReference>
<keyword evidence="6" id="KW-0949">S-adenosyl-L-methionine</keyword>
<dbReference type="InterPro" id="IPR014777">
    <property type="entry name" value="4pyrrole_Mease_sub1"/>
</dbReference>
<comment type="similarity">
    <text evidence="2 7">Belongs to the precorrin methyltransferase family.</text>
</comment>
<dbReference type="Proteomes" id="UP000007652">
    <property type="component" value="Unassembled WGS sequence"/>
</dbReference>
<dbReference type="Gene3D" id="3.40.1010.10">
    <property type="entry name" value="Cobalt-precorrin-4 Transmethylase, Domain 1"/>
    <property type="match status" value="1"/>
</dbReference>
<dbReference type="PIRSF" id="PIRSF036427">
    <property type="entry name" value="Precrrn-2_mtase"/>
    <property type="match status" value="1"/>
</dbReference>
<keyword evidence="5 9" id="KW-0808">Transferase</keyword>
<evidence type="ECO:0000313" key="9">
    <source>
        <dbReference type="EMBL" id="CCJ33940.1"/>
    </source>
</evidence>
<comment type="pathway">
    <text evidence="1">Cofactor biosynthesis; adenosylcobalamin biosynthesis.</text>
</comment>
<dbReference type="UniPathway" id="UPA00148"/>
<dbReference type="Gene3D" id="3.30.950.10">
    <property type="entry name" value="Methyltransferase, Cobalt-precorrin-4 Transmethylase, Domain 2"/>
    <property type="match status" value="1"/>
</dbReference>
<protein>
    <submittedName>
        <fullName evidence="9">Cobalt-precorrin-2 C20-methyltransferase</fullName>
        <ecNumber evidence="9">2.1.1.130</ecNumber>
    </submittedName>
</protein>
<evidence type="ECO:0000259" key="8">
    <source>
        <dbReference type="Pfam" id="PF00590"/>
    </source>
</evidence>
<evidence type="ECO:0000256" key="5">
    <source>
        <dbReference type="ARBA" id="ARBA00022679"/>
    </source>
</evidence>
<gene>
    <name evidence="9" type="ORF">CAAU_1856</name>
</gene>
<organism evidence="9 10">
    <name type="scientific">Caloramator australicus RC3</name>
    <dbReference type="NCBI Taxonomy" id="857293"/>
    <lineage>
        <taxon>Bacteria</taxon>
        <taxon>Bacillati</taxon>
        <taxon>Bacillota</taxon>
        <taxon>Clostridia</taxon>
        <taxon>Eubacteriales</taxon>
        <taxon>Clostridiaceae</taxon>
        <taxon>Caloramator</taxon>
    </lineage>
</organism>
<accession>I7K8S8</accession>
<dbReference type="EC" id="2.1.1.130" evidence="9"/>
<dbReference type="NCBIfam" id="TIGR01467">
    <property type="entry name" value="cobI_cbiL"/>
    <property type="match status" value="1"/>
</dbReference>
<evidence type="ECO:0000256" key="3">
    <source>
        <dbReference type="ARBA" id="ARBA00022573"/>
    </source>
</evidence>
<evidence type="ECO:0000256" key="1">
    <source>
        <dbReference type="ARBA" id="ARBA00004953"/>
    </source>
</evidence>
<dbReference type="InterPro" id="IPR006364">
    <property type="entry name" value="CobI/CbiL/CobIJ_dom"/>
</dbReference>
<comment type="caution">
    <text evidence="9">The sequence shown here is derived from an EMBL/GenBank/DDBJ whole genome shotgun (WGS) entry which is preliminary data.</text>
</comment>
<evidence type="ECO:0000256" key="4">
    <source>
        <dbReference type="ARBA" id="ARBA00022603"/>
    </source>
</evidence>
<evidence type="ECO:0000256" key="7">
    <source>
        <dbReference type="PIRNR" id="PIRNR036427"/>
    </source>
</evidence>
<dbReference type="PANTHER" id="PTHR43467">
    <property type="entry name" value="COBALT-PRECORRIN-2 C(20)-METHYLTRANSFERASE"/>
    <property type="match status" value="1"/>
</dbReference>
<dbReference type="InterPro" id="IPR035996">
    <property type="entry name" value="4pyrrol_Methylase_sf"/>
</dbReference>
<dbReference type="eggNOG" id="COG2243">
    <property type="taxonomic scope" value="Bacteria"/>
</dbReference>
<keyword evidence="4 9" id="KW-0489">Methyltransferase</keyword>
<keyword evidence="10" id="KW-1185">Reference proteome</keyword>
<keyword evidence="3" id="KW-0169">Cobalamin biosynthesis</keyword>
<dbReference type="AlphaFoldDB" id="I7K8S8"/>
<dbReference type="CDD" id="cd11645">
    <property type="entry name" value="Precorrin_2_C20_MT"/>
    <property type="match status" value="1"/>
</dbReference>
<dbReference type="OrthoDB" id="9804789at2"/>
<dbReference type="InterPro" id="IPR012382">
    <property type="entry name" value="CobI/CbiL"/>
</dbReference>
<sequence>MKTFYGIGIGPGDPELLTLKALRVINESSIIFVPASKGKSLAKEIVKGYLMGKKIIELNFPMGEENKFNYKEAAKIINEVFRDIDVACFLTLGDPLTYSTFIYLYREINKFGIKVEIIPGVTSYNAAFSKIKLPFAVKNESVLITDKNIELDKVNDIDKIIFLKANNKKEIIKKLKEKGFKNYYIKRCTLDGEKILMDEEDIEKDEDYLALIISFRE</sequence>
<evidence type="ECO:0000256" key="6">
    <source>
        <dbReference type="ARBA" id="ARBA00022691"/>
    </source>
</evidence>
<evidence type="ECO:0000256" key="2">
    <source>
        <dbReference type="ARBA" id="ARBA00005879"/>
    </source>
</evidence>
<dbReference type="GO" id="GO:0032259">
    <property type="term" value="P:methylation"/>
    <property type="evidence" value="ECO:0007669"/>
    <property type="project" value="UniProtKB-KW"/>
</dbReference>
<dbReference type="RefSeq" id="WP_008909198.1">
    <property type="nucleotide sequence ID" value="NZ_CAKP01000096.1"/>
</dbReference>
<dbReference type="InterPro" id="IPR000878">
    <property type="entry name" value="4pyrrol_Mease"/>
</dbReference>
<dbReference type="SUPFAM" id="SSF53790">
    <property type="entry name" value="Tetrapyrrole methylase"/>
    <property type="match status" value="1"/>
</dbReference>
<dbReference type="STRING" id="857293.CAAU_1856"/>
<feature type="domain" description="Tetrapyrrole methylase" evidence="8">
    <location>
        <begin position="3"/>
        <end position="196"/>
    </location>
</feature>
<dbReference type="GO" id="GO:0030788">
    <property type="term" value="F:precorrin-2 C20-methyltransferase activity"/>
    <property type="evidence" value="ECO:0007669"/>
    <property type="project" value="UniProtKB-EC"/>
</dbReference>
<dbReference type="Pfam" id="PF00590">
    <property type="entry name" value="TP_methylase"/>
    <property type="match status" value="1"/>
</dbReference>
<dbReference type="GO" id="GO:0009236">
    <property type="term" value="P:cobalamin biosynthetic process"/>
    <property type="evidence" value="ECO:0007669"/>
    <property type="project" value="UniProtKB-UniRule"/>
</dbReference>
<proteinExistence type="inferred from homology"/>